<feature type="compositionally biased region" description="Pro residues" evidence="5">
    <location>
        <begin position="70"/>
        <end position="82"/>
    </location>
</feature>
<dbReference type="Pfam" id="PF05154">
    <property type="entry name" value="TM2"/>
    <property type="match status" value="1"/>
</dbReference>
<evidence type="ECO:0000259" key="7">
    <source>
        <dbReference type="Pfam" id="PF05154"/>
    </source>
</evidence>
<feature type="compositionally biased region" description="Pro residues" evidence="5">
    <location>
        <begin position="96"/>
        <end position="118"/>
    </location>
</feature>
<evidence type="ECO:0000256" key="5">
    <source>
        <dbReference type="SAM" id="MobiDB-lite"/>
    </source>
</evidence>
<dbReference type="PANTHER" id="PTHR21016">
    <property type="entry name" value="BETA-AMYLOID BINDING PROTEIN-RELATED"/>
    <property type="match status" value="1"/>
</dbReference>
<evidence type="ECO:0000313" key="10">
    <source>
        <dbReference type="Proteomes" id="UP000271291"/>
    </source>
</evidence>
<evidence type="ECO:0000256" key="4">
    <source>
        <dbReference type="ARBA" id="ARBA00023136"/>
    </source>
</evidence>
<evidence type="ECO:0000313" key="9">
    <source>
        <dbReference type="EMBL" id="QCN87662.1"/>
    </source>
</evidence>
<dbReference type="KEGG" id="sgd:ELQ87_15130"/>
<proteinExistence type="predicted"/>
<feature type="compositionally biased region" description="Low complexity" evidence="5">
    <location>
        <begin position="32"/>
        <end position="41"/>
    </location>
</feature>
<dbReference type="InterPro" id="IPR050932">
    <property type="entry name" value="TM2D1-3-like"/>
</dbReference>
<evidence type="ECO:0000313" key="11">
    <source>
        <dbReference type="Proteomes" id="UP000501753"/>
    </source>
</evidence>
<comment type="subcellular location">
    <subcellularLocation>
        <location evidence="1">Membrane</location>
        <topology evidence="1">Multi-pass membrane protein</topology>
    </subcellularLocation>
</comment>
<organism evidence="8 10">
    <name type="scientific">Streptomyces griseoviridis</name>
    <dbReference type="NCBI Taxonomy" id="45398"/>
    <lineage>
        <taxon>Bacteria</taxon>
        <taxon>Bacillati</taxon>
        <taxon>Actinomycetota</taxon>
        <taxon>Actinomycetes</taxon>
        <taxon>Kitasatosporales</taxon>
        <taxon>Streptomycetaceae</taxon>
        <taxon>Streptomyces</taxon>
    </lineage>
</organism>
<dbReference type="EMBL" id="CP029078">
    <property type="protein sequence ID" value="QCN87662.1"/>
    <property type="molecule type" value="Genomic_DNA"/>
</dbReference>
<feature type="domain" description="TM2" evidence="7">
    <location>
        <begin position="143"/>
        <end position="191"/>
    </location>
</feature>
<feature type="transmembrane region" description="Helical" evidence="6">
    <location>
        <begin position="147"/>
        <end position="166"/>
    </location>
</feature>
<evidence type="ECO:0000313" key="8">
    <source>
        <dbReference type="EMBL" id="AZS85487.1"/>
    </source>
</evidence>
<keyword evidence="2 6" id="KW-0812">Transmembrane</keyword>
<keyword evidence="4 6" id="KW-0472">Membrane</keyword>
<dbReference type="OrthoDB" id="2004788at2"/>
<dbReference type="EMBL" id="CP034687">
    <property type="protein sequence ID" value="AZS85487.1"/>
    <property type="molecule type" value="Genomic_DNA"/>
</dbReference>
<feature type="compositionally biased region" description="Basic residues" evidence="5">
    <location>
        <begin position="16"/>
        <end position="29"/>
    </location>
</feature>
<name>A0A3S9ZD33_STRGD</name>
<gene>
    <name evidence="9" type="ORF">DDJ31_24165</name>
    <name evidence="8" type="ORF">ELQ87_15130</name>
</gene>
<feature type="region of interest" description="Disordered" evidence="5">
    <location>
        <begin position="1"/>
        <end position="124"/>
    </location>
</feature>
<keyword evidence="11" id="KW-1185">Reference proteome</keyword>
<dbReference type="PANTHER" id="PTHR21016:SF25">
    <property type="entry name" value="TM2 DOMAIN-CONTAINING PROTEIN DDB_G0277895-RELATED"/>
    <property type="match status" value="1"/>
</dbReference>
<feature type="transmembrane region" description="Helical" evidence="6">
    <location>
        <begin position="172"/>
        <end position="195"/>
    </location>
</feature>
<dbReference type="Proteomes" id="UP000501753">
    <property type="component" value="Chromosome"/>
</dbReference>
<evidence type="ECO:0000256" key="3">
    <source>
        <dbReference type="ARBA" id="ARBA00022989"/>
    </source>
</evidence>
<evidence type="ECO:0000256" key="1">
    <source>
        <dbReference type="ARBA" id="ARBA00004141"/>
    </source>
</evidence>
<protein>
    <submittedName>
        <fullName evidence="8">TM2 domain-containing protein</fullName>
    </submittedName>
</protein>
<evidence type="ECO:0000256" key="6">
    <source>
        <dbReference type="SAM" id="Phobius"/>
    </source>
</evidence>
<dbReference type="AlphaFoldDB" id="A0A3S9ZD33"/>
<dbReference type="Proteomes" id="UP000271291">
    <property type="component" value="Chromosome"/>
</dbReference>
<dbReference type="InterPro" id="IPR007829">
    <property type="entry name" value="TM2"/>
</dbReference>
<dbReference type="GO" id="GO:0016020">
    <property type="term" value="C:membrane"/>
    <property type="evidence" value="ECO:0007669"/>
    <property type="project" value="UniProtKB-SubCell"/>
</dbReference>
<reference evidence="8 10" key="2">
    <citation type="submission" date="2018-12" db="EMBL/GenBank/DDBJ databases">
        <title>Streptomyces griseoviridis F1-27 complete genome.</title>
        <authorList>
            <person name="Mariita R.M."/>
            <person name="Sello J.K."/>
        </authorList>
    </citation>
    <scope>NUCLEOTIDE SEQUENCE [LARGE SCALE GENOMIC DNA]</scope>
    <source>
        <strain evidence="8 10">F1-27</strain>
    </source>
</reference>
<accession>A0A3S9ZD33</accession>
<keyword evidence="3 6" id="KW-1133">Transmembrane helix</keyword>
<evidence type="ECO:0000256" key="2">
    <source>
        <dbReference type="ARBA" id="ARBA00022692"/>
    </source>
</evidence>
<sequence>MNAAFPCPTPPSPRSTSHRRRAPPSRRPRAPLPAARRFPARWCVHRPNAPENAVTDQPPQQPPSGYGYPGPHPQPGPPPGPGAPYGYPQGGQPQGGYPPPGYPPPGYPQGGYPPPGGYVPPGTYTGDPNAPYGYDPFGRPYSDKSKIVAGILQLVLGTLGVGRFYMGNVGIGLAQLFTCGGFGVWALIDGILLLTGNHHTDSEGRILRG</sequence>
<reference evidence="9 11" key="1">
    <citation type="submission" date="2018-04" db="EMBL/GenBank/DDBJ databases">
        <title>Complete genome sequences of Streptomyces griseoviridis K61 and characterization of antagonistic properties of biological control agents.</title>
        <authorList>
            <person name="Mariita R.M."/>
            <person name="Sello J.K."/>
        </authorList>
    </citation>
    <scope>NUCLEOTIDE SEQUENCE [LARGE SCALE GENOMIC DNA]</scope>
    <source>
        <strain evidence="9 11">K61</strain>
    </source>
</reference>